<feature type="non-terminal residue" evidence="2">
    <location>
        <position position="1"/>
    </location>
</feature>
<gene>
    <name evidence="2" type="ORF">A2U01_0016962</name>
</gene>
<evidence type="ECO:0000259" key="1">
    <source>
        <dbReference type="Pfam" id="PF13966"/>
    </source>
</evidence>
<dbReference type="Proteomes" id="UP000265520">
    <property type="component" value="Unassembled WGS sequence"/>
</dbReference>
<dbReference type="EMBL" id="LXQA010031210">
    <property type="protein sequence ID" value="MCH95979.1"/>
    <property type="molecule type" value="Genomic_DNA"/>
</dbReference>
<organism evidence="2 3">
    <name type="scientific">Trifolium medium</name>
    <dbReference type="NCBI Taxonomy" id="97028"/>
    <lineage>
        <taxon>Eukaryota</taxon>
        <taxon>Viridiplantae</taxon>
        <taxon>Streptophyta</taxon>
        <taxon>Embryophyta</taxon>
        <taxon>Tracheophyta</taxon>
        <taxon>Spermatophyta</taxon>
        <taxon>Magnoliopsida</taxon>
        <taxon>eudicotyledons</taxon>
        <taxon>Gunneridae</taxon>
        <taxon>Pentapetalae</taxon>
        <taxon>rosids</taxon>
        <taxon>fabids</taxon>
        <taxon>Fabales</taxon>
        <taxon>Fabaceae</taxon>
        <taxon>Papilionoideae</taxon>
        <taxon>50 kb inversion clade</taxon>
        <taxon>NPAAA clade</taxon>
        <taxon>Hologalegina</taxon>
        <taxon>IRL clade</taxon>
        <taxon>Trifolieae</taxon>
        <taxon>Trifolium</taxon>
    </lineage>
</organism>
<dbReference type="Pfam" id="PF13966">
    <property type="entry name" value="zf-RVT"/>
    <property type="match status" value="1"/>
</dbReference>
<reference evidence="2 3" key="1">
    <citation type="journal article" date="2018" name="Front. Plant Sci.">
        <title>Red Clover (Trifolium pratense) and Zigzag Clover (T. medium) - A Picture of Genomic Similarities and Differences.</title>
        <authorList>
            <person name="Dluhosova J."/>
            <person name="Istvanek J."/>
            <person name="Nedelnik J."/>
            <person name="Repkova J."/>
        </authorList>
    </citation>
    <scope>NUCLEOTIDE SEQUENCE [LARGE SCALE GENOMIC DNA]</scope>
    <source>
        <strain evidence="3">cv. 10/8</strain>
        <tissue evidence="2">Leaf</tissue>
    </source>
</reference>
<sequence length="181" mass="20471">HLQNATIEHLIDSSPKGWNRETVSALFDQQTAEAICKTPLVQQVNTDKLVRKTEKKGNYSVPAKVKNLVLRICRGCFPTRAYLRDKGVQCPPNCVVCDDNYEDTIHILFMCPLSIQLNAQESAHMAAIMWSLWKHRNLELCQNTTETCAQIVERALRLIEDCVQTNNSKLPPQDYATTEAG</sequence>
<keyword evidence="3" id="KW-1185">Reference proteome</keyword>
<name>A0A392N9R2_9FABA</name>
<comment type="caution">
    <text evidence="2">The sequence shown here is derived from an EMBL/GenBank/DDBJ whole genome shotgun (WGS) entry which is preliminary data.</text>
</comment>
<protein>
    <submittedName>
        <fullName evidence="2">Pentatricopeptide repeat-containing protein</fullName>
    </submittedName>
</protein>
<dbReference type="InterPro" id="IPR026960">
    <property type="entry name" value="RVT-Znf"/>
</dbReference>
<proteinExistence type="predicted"/>
<dbReference type="AlphaFoldDB" id="A0A392N9R2"/>
<accession>A0A392N9R2</accession>
<feature type="domain" description="Reverse transcriptase zinc-binding" evidence="1">
    <location>
        <begin position="58"/>
        <end position="116"/>
    </location>
</feature>
<evidence type="ECO:0000313" key="2">
    <source>
        <dbReference type="EMBL" id="MCH95979.1"/>
    </source>
</evidence>
<evidence type="ECO:0000313" key="3">
    <source>
        <dbReference type="Proteomes" id="UP000265520"/>
    </source>
</evidence>